<dbReference type="Pfam" id="PF14978">
    <property type="entry name" value="MRP-63"/>
    <property type="match status" value="1"/>
</dbReference>
<accession>A0A914GVJ6</accession>
<dbReference type="Proteomes" id="UP000887572">
    <property type="component" value="Unplaced"/>
</dbReference>
<dbReference type="InterPro" id="IPR016576">
    <property type="entry name" value="Ribosomal_mL63"/>
</dbReference>
<evidence type="ECO:0000313" key="1">
    <source>
        <dbReference type="Proteomes" id="UP000887572"/>
    </source>
</evidence>
<dbReference type="WBParaSite" id="Gr19_v10_g11733.t1">
    <property type="protein sequence ID" value="Gr19_v10_g11733.t1"/>
    <property type="gene ID" value="Gr19_v10_g11733"/>
</dbReference>
<dbReference type="GO" id="GO:0005761">
    <property type="term" value="C:mitochondrial ribosome"/>
    <property type="evidence" value="ECO:0007669"/>
    <property type="project" value="InterPro"/>
</dbReference>
<sequence>MKLTQLLTKRIVCLNKHTWDRRVWEKGYYGPPLPIVKRTGRPPRVVTDDDVSEVRGALMREWNVMQWLANPYLNAEKEAPFLARHGDVVDEWERHTVEAKQRKMPSKPKIYNKVTGELEKRRGNVGNLLHAHRTVEGDMKALLRRNRWD</sequence>
<keyword evidence="1" id="KW-1185">Reference proteome</keyword>
<organism evidence="1 2">
    <name type="scientific">Globodera rostochiensis</name>
    <name type="common">Golden nematode worm</name>
    <name type="synonym">Heterodera rostochiensis</name>
    <dbReference type="NCBI Taxonomy" id="31243"/>
    <lineage>
        <taxon>Eukaryota</taxon>
        <taxon>Metazoa</taxon>
        <taxon>Ecdysozoa</taxon>
        <taxon>Nematoda</taxon>
        <taxon>Chromadorea</taxon>
        <taxon>Rhabditida</taxon>
        <taxon>Tylenchina</taxon>
        <taxon>Tylenchomorpha</taxon>
        <taxon>Tylenchoidea</taxon>
        <taxon>Heteroderidae</taxon>
        <taxon>Heteroderinae</taxon>
        <taxon>Globodera</taxon>
    </lineage>
</organism>
<reference evidence="2" key="1">
    <citation type="submission" date="2022-11" db="UniProtKB">
        <authorList>
            <consortium name="WormBaseParasite"/>
        </authorList>
    </citation>
    <scope>IDENTIFICATION</scope>
</reference>
<evidence type="ECO:0000313" key="2">
    <source>
        <dbReference type="WBParaSite" id="Gr19_v10_g11733.t1"/>
    </source>
</evidence>
<dbReference type="AlphaFoldDB" id="A0A914GVJ6"/>
<name>A0A914GVJ6_GLORO</name>
<proteinExistence type="predicted"/>
<protein>
    <submittedName>
        <fullName evidence="2">Uncharacterized protein</fullName>
    </submittedName>
</protein>